<reference evidence="3 4" key="1">
    <citation type="submission" date="2019-07" db="EMBL/GenBank/DDBJ databases">
        <authorList>
            <person name="Friedrich A."/>
            <person name="Schacherer J."/>
        </authorList>
    </citation>
    <scope>NUCLEOTIDE SEQUENCE [LARGE SCALE GENOMIC DNA]</scope>
</reference>
<feature type="region of interest" description="Disordered" evidence="1">
    <location>
        <begin position="87"/>
        <end position="107"/>
    </location>
</feature>
<feature type="region of interest" description="Disordered" evidence="1">
    <location>
        <begin position="328"/>
        <end position="366"/>
    </location>
</feature>
<feature type="domain" description="DUF7082" evidence="2">
    <location>
        <begin position="364"/>
        <end position="405"/>
    </location>
</feature>
<organism evidence="3 4">
    <name type="scientific">Dekkera bruxellensis</name>
    <name type="common">Brettanomyces custersii</name>
    <dbReference type="NCBI Taxonomy" id="5007"/>
    <lineage>
        <taxon>Eukaryota</taxon>
        <taxon>Fungi</taxon>
        <taxon>Dikarya</taxon>
        <taxon>Ascomycota</taxon>
        <taxon>Saccharomycotina</taxon>
        <taxon>Pichiomycetes</taxon>
        <taxon>Pichiales</taxon>
        <taxon>Pichiaceae</taxon>
        <taxon>Brettanomyces</taxon>
    </lineage>
</organism>
<dbReference type="AlphaFoldDB" id="A0A7D9CWC5"/>
<feature type="domain" description="DUF7082" evidence="2">
    <location>
        <begin position="197"/>
        <end position="330"/>
    </location>
</feature>
<gene>
    <name evidence="3" type="ORF">DEBR0S2_05534G</name>
</gene>
<dbReference type="InterPro" id="IPR055509">
    <property type="entry name" value="DUF7082"/>
</dbReference>
<evidence type="ECO:0000256" key="1">
    <source>
        <dbReference type="SAM" id="MobiDB-lite"/>
    </source>
</evidence>
<sequence length="419" mass="47415">MNSKRRRLSSSCYSKIPNSYHSILKDDDSPLTNKVNANESQTQLYEYSRPDMFPPASACAPPRSMTPDFKYSSIGILDTFSLSNLLPPMEPSQTTTATPSDPTNAYGISDTASSSTILLTHENSLLSYTTFSTPVDVPLSGFINQPLTDGFPLVRKKDFGPKSHKKSTQAALYDPEYNYLECDLSSTGSDYKTLCLTPWTHTEQLEMRRIVRIEKFKDLNKFQLHFSIVDTEHESSELMMSDKRSCSSMDTAPQSIEVSCLQCQCAPDDQGLDNSHKRFYITSVEVIHIVELMIYDSGSTTPNDQKRRERGRVRSNLLPFWSKSINSKKDISASSSPGSRNSVSTTSPFPLDSGSPHIEPKTDDDCKQQLAQRIMSYKTRKPRGFDKDVRILEWNRLMDALTRVMQSYYVKVPKEYRLS</sequence>
<evidence type="ECO:0000313" key="4">
    <source>
        <dbReference type="Proteomes" id="UP000478008"/>
    </source>
</evidence>
<dbReference type="Proteomes" id="UP000478008">
    <property type="component" value="Unassembled WGS sequence"/>
</dbReference>
<proteinExistence type="predicted"/>
<accession>A0A7D9CWC5</accession>
<dbReference type="Pfam" id="PF23305">
    <property type="entry name" value="DUF7082"/>
    <property type="match status" value="2"/>
</dbReference>
<feature type="compositionally biased region" description="Polar residues" evidence="1">
    <location>
        <begin position="332"/>
        <end position="348"/>
    </location>
</feature>
<keyword evidence="4" id="KW-1185">Reference proteome</keyword>
<protein>
    <submittedName>
        <fullName evidence="3">DEBR0S2_05534g1_1</fullName>
    </submittedName>
</protein>
<evidence type="ECO:0000313" key="3">
    <source>
        <dbReference type="EMBL" id="VUG17378.1"/>
    </source>
</evidence>
<name>A0A7D9CWC5_DEKBR</name>
<feature type="compositionally biased region" description="Polar residues" evidence="1">
    <location>
        <begin position="91"/>
        <end position="103"/>
    </location>
</feature>
<dbReference type="EMBL" id="CABFWN010000002">
    <property type="protein sequence ID" value="VUG17378.1"/>
    <property type="molecule type" value="Genomic_DNA"/>
</dbReference>
<evidence type="ECO:0000259" key="2">
    <source>
        <dbReference type="Pfam" id="PF23305"/>
    </source>
</evidence>